<evidence type="ECO:0000313" key="7">
    <source>
        <dbReference type="EMBL" id="AGA68575.1"/>
    </source>
</evidence>
<dbReference type="KEGG" id="ddl:Desdi_1058"/>
<keyword evidence="2" id="KW-0238">DNA-binding</keyword>
<dbReference type="Gene3D" id="3.30.70.1450">
    <property type="entry name" value="Regulator of K+ conductance, C-terminal domain"/>
    <property type="match status" value="1"/>
</dbReference>
<evidence type="ECO:0000256" key="2">
    <source>
        <dbReference type="ARBA" id="ARBA00023125"/>
    </source>
</evidence>
<feature type="transmembrane region" description="Helical" evidence="4">
    <location>
        <begin position="50"/>
        <end position="70"/>
    </location>
</feature>
<dbReference type="GO" id="GO:0003700">
    <property type="term" value="F:DNA-binding transcription factor activity"/>
    <property type="evidence" value="ECO:0007669"/>
    <property type="project" value="InterPro"/>
</dbReference>
<keyword evidence="4" id="KW-0472">Membrane</keyword>
<name>L0F6D3_DESDL</name>
<feature type="domain" description="HTH gntR-type" evidence="5">
    <location>
        <begin position="4"/>
        <end position="72"/>
    </location>
</feature>
<keyword evidence="4" id="KW-1133">Transmembrane helix</keyword>
<sequence length="212" mass="23744">MDHQARYQEIAIDIAHSIVMGEYREGEKIHGRSTLAGRYNVSPETIRRSIAILQTMGVVMVSQGVGITVVSKSMAEKFMRGFDQKAEIQVYFDEMKKLMEQRREIDVKIDAYLTKIVNYTDRLASRWMDVAEIEIVQRSSAKGKTLSDLKLRERTGLTVVAVVRSGIEQFSPGAEFVLAEGDILLVVGSEQGKEKLQKILSEDTGSEIASVE</sequence>
<evidence type="ECO:0000256" key="4">
    <source>
        <dbReference type="SAM" id="Phobius"/>
    </source>
</evidence>
<keyword evidence="4" id="KW-0812">Transmembrane</keyword>
<dbReference type="STRING" id="871963.Desdi_1058"/>
<dbReference type="AlphaFoldDB" id="L0F6D3"/>
<dbReference type="RefSeq" id="WP_015261571.1">
    <property type="nucleotide sequence ID" value="NC_019903.1"/>
</dbReference>
<dbReference type="InterPro" id="IPR036388">
    <property type="entry name" value="WH-like_DNA-bd_sf"/>
</dbReference>
<keyword evidence="3" id="KW-0804">Transcription</keyword>
<dbReference type="PANTHER" id="PTHR30445">
    <property type="entry name" value="K(+)_H(+) ANTIPORTER SUBUNIT KHTT"/>
    <property type="match status" value="1"/>
</dbReference>
<keyword evidence="8" id="KW-1185">Reference proteome</keyword>
<dbReference type="InterPro" id="IPR000524">
    <property type="entry name" value="Tscrpt_reg_HTH_GntR"/>
</dbReference>
<evidence type="ECO:0000259" key="6">
    <source>
        <dbReference type="PROSITE" id="PS51202"/>
    </source>
</evidence>
<evidence type="ECO:0000313" key="8">
    <source>
        <dbReference type="Proteomes" id="UP000010797"/>
    </source>
</evidence>
<dbReference type="GO" id="GO:0003677">
    <property type="term" value="F:DNA binding"/>
    <property type="evidence" value="ECO:0007669"/>
    <property type="project" value="UniProtKB-KW"/>
</dbReference>
<dbReference type="Proteomes" id="UP000010797">
    <property type="component" value="Chromosome"/>
</dbReference>
<dbReference type="SUPFAM" id="SSF46785">
    <property type="entry name" value="Winged helix' DNA-binding domain"/>
    <property type="match status" value="1"/>
</dbReference>
<dbReference type="Pfam" id="PF00392">
    <property type="entry name" value="GntR"/>
    <property type="match status" value="1"/>
</dbReference>
<evidence type="ECO:0000256" key="1">
    <source>
        <dbReference type="ARBA" id="ARBA00023015"/>
    </source>
</evidence>
<dbReference type="EMBL" id="CP003344">
    <property type="protein sequence ID" value="AGA68575.1"/>
    <property type="molecule type" value="Genomic_DNA"/>
</dbReference>
<dbReference type="SUPFAM" id="SSF116726">
    <property type="entry name" value="TrkA C-terminal domain-like"/>
    <property type="match status" value="1"/>
</dbReference>
<dbReference type="HOGENOM" id="CLU_112362_0_0_9"/>
<dbReference type="SMART" id="SM00345">
    <property type="entry name" value="HTH_GNTR"/>
    <property type="match status" value="1"/>
</dbReference>
<dbReference type="InterPro" id="IPR006037">
    <property type="entry name" value="RCK_C"/>
</dbReference>
<dbReference type="GO" id="GO:0008324">
    <property type="term" value="F:monoatomic cation transmembrane transporter activity"/>
    <property type="evidence" value="ECO:0007669"/>
    <property type="project" value="InterPro"/>
</dbReference>
<gene>
    <name evidence="7" type="ordered locus">Desdi_1058</name>
</gene>
<proteinExistence type="predicted"/>
<organism evidence="7 8">
    <name type="scientific">Desulfitobacterium dichloroeliminans (strain LMG P-21439 / DCA1)</name>
    <dbReference type="NCBI Taxonomy" id="871963"/>
    <lineage>
        <taxon>Bacteria</taxon>
        <taxon>Bacillati</taxon>
        <taxon>Bacillota</taxon>
        <taxon>Clostridia</taxon>
        <taxon>Eubacteriales</taxon>
        <taxon>Desulfitobacteriaceae</taxon>
        <taxon>Desulfitobacterium</taxon>
    </lineage>
</organism>
<dbReference type="OrthoDB" id="226679at2"/>
<dbReference type="Pfam" id="PF02080">
    <property type="entry name" value="TrkA_C"/>
    <property type="match status" value="1"/>
</dbReference>
<feature type="domain" description="RCK C-terminal" evidence="6">
    <location>
        <begin position="118"/>
        <end position="202"/>
    </location>
</feature>
<dbReference type="InterPro" id="IPR036390">
    <property type="entry name" value="WH_DNA-bd_sf"/>
</dbReference>
<dbReference type="InterPro" id="IPR036721">
    <property type="entry name" value="RCK_C_sf"/>
</dbReference>
<evidence type="ECO:0000256" key="3">
    <source>
        <dbReference type="ARBA" id="ARBA00023163"/>
    </source>
</evidence>
<keyword evidence="1" id="KW-0805">Transcription regulation</keyword>
<accession>L0F6D3</accession>
<dbReference type="PROSITE" id="PS51202">
    <property type="entry name" value="RCK_C"/>
    <property type="match status" value="1"/>
</dbReference>
<dbReference type="Gene3D" id="1.10.10.10">
    <property type="entry name" value="Winged helix-like DNA-binding domain superfamily/Winged helix DNA-binding domain"/>
    <property type="match status" value="1"/>
</dbReference>
<evidence type="ECO:0000259" key="5">
    <source>
        <dbReference type="PROSITE" id="PS50949"/>
    </source>
</evidence>
<dbReference type="PROSITE" id="PS50949">
    <property type="entry name" value="HTH_GNTR"/>
    <property type="match status" value="1"/>
</dbReference>
<dbReference type="eggNOG" id="COG2188">
    <property type="taxonomic scope" value="Bacteria"/>
</dbReference>
<protein>
    <submittedName>
        <fullName evidence="7">Transcriptional regulator</fullName>
    </submittedName>
</protein>
<reference evidence="8" key="1">
    <citation type="submission" date="2012-02" db="EMBL/GenBank/DDBJ databases">
        <title>Complete sequence of Desulfitobacterium dichloroeliminans LMG P-21439.</title>
        <authorList>
            <person name="Lucas S."/>
            <person name="Han J."/>
            <person name="Lapidus A."/>
            <person name="Cheng J.-F."/>
            <person name="Goodwin L."/>
            <person name="Pitluck S."/>
            <person name="Peters L."/>
            <person name="Ovchinnikova G."/>
            <person name="Teshima H."/>
            <person name="Detter J.C."/>
            <person name="Han C."/>
            <person name="Tapia R."/>
            <person name="Land M."/>
            <person name="Hauser L."/>
            <person name="Kyrpides N."/>
            <person name="Ivanova N."/>
            <person name="Pagani I."/>
            <person name="Kruse T."/>
            <person name="de Vos W.M."/>
            <person name="Boon N."/>
            <person name="Smidt H."/>
            <person name="Woyke T."/>
        </authorList>
    </citation>
    <scope>NUCLEOTIDE SEQUENCE [LARGE SCALE GENOMIC DNA]</scope>
    <source>
        <strain evidence="8">LMG P-21439 / DCA1</strain>
    </source>
</reference>
<dbReference type="GO" id="GO:0006813">
    <property type="term" value="P:potassium ion transport"/>
    <property type="evidence" value="ECO:0007669"/>
    <property type="project" value="InterPro"/>
</dbReference>
<dbReference type="PANTHER" id="PTHR30445:SF8">
    <property type="entry name" value="K(+)_H(+) ANTIPORTER SUBUNIT KHTT"/>
    <property type="match status" value="1"/>
</dbReference>
<dbReference type="InterPro" id="IPR050144">
    <property type="entry name" value="AAE_transporter"/>
</dbReference>